<evidence type="ECO:0000256" key="9">
    <source>
        <dbReference type="SAM" id="Phobius"/>
    </source>
</evidence>
<dbReference type="AlphaFoldDB" id="A0AAD8V054"/>
<organism evidence="11 12">
    <name type="scientific">Colletotrichum navitas</name>
    <dbReference type="NCBI Taxonomy" id="681940"/>
    <lineage>
        <taxon>Eukaryota</taxon>
        <taxon>Fungi</taxon>
        <taxon>Dikarya</taxon>
        <taxon>Ascomycota</taxon>
        <taxon>Pezizomycotina</taxon>
        <taxon>Sordariomycetes</taxon>
        <taxon>Hypocreomycetidae</taxon>
        <taxon>Glomerellales</taxon>
        <taxon>Glomerellaceae</taxon>
        <taxon>Colletotrichum</taxon>
        <taxon>Colletotrichum graminicola species complex</taxon>
    </lineage>
</organism>
<keyword evidence="6 9" id="KW-0472">Membrane</keyword>
<dbReference type="Proteomes" id="UP001230504">
    <property type="component" value="Unassembled WGS sequence"/>
</dbReference>
<keyword evidence="5 9" id="KW-1133">Transmembrane helix</keyword>
<dbReference type="SUPFAM" id="SSF103473">
    <property type="entry name" value="MFS general substrate transporter"/>
    <property type="match status" value="1"/>
</dbReference>
<dbReference type="PROSITE" id="PS50850">
    <property type="entry name" value="MFS"/>
    <property type="match status" value="1"/>
</dbReference>
<evidence type="ECO:0000256" key="6">
    <source>
        <dbReference type="ARBA" id="ARBA00023136"/>
    </source>
</evidence>
<evidence type="ECO:0000259" key="10">
    <source>
        <dbReference type="PROSITE" id="PS50850"/>
    </source>
</evidence>
<evidence type="ECO:0000256" key="7">
    <source>
        <dbReference type="RuleBase" id="RU003346"/>
    </source>
</evidence>
<feature type="transmembrane region" description="Helical" evidence="9">
    <location>
        <begin position="68"/>
        <end position="90"/>
    </location>
</feature>
<comment type="similarity">
    <text evidence="2 7">Belongs to the major facilitator superfamily. Sugar transporter (TC 2.A.1.1) family.</text>
</comment>
<evidence type="ECO:0000313" key="12">
    <source>
        <dbReference type="Proteomes" id="UP001230504"/>
    </source>
</evidence>
<dbReference type="InterPro" id="IPR036259">
    <property type="entry name" value="MFS_trans_sf"/>
</dbReference>
<dbReference type="NCBIfam" id="TIGR00879">
    <property type="entry name" value="SP"/>
    <property type="match status" value="1"/>
</dbReference>
<feature type="transmembrane region" description="Helical" evidence="9">
    <location>
        <begin position="485"/>
        <end position="504"/>
    </location>
</feature>
<dbReference type="EMBL" id="JAHLJV010000060">
    <property type="protein sequence ID" value="KAK1579935.1"/>
    <property type="molecule type" value="Genomic_DNA"/>
</dbReference>
<evidence type="ECO:0000256" key="2">
    <source>
        <dbReference type="ARBA" id="ARBA00010992"/>
    </source>
</evidence>
<dbReference type="PROSITE" id="PS00217">
    <property type="entry name" value="SUGAR_TRANSPORT_2"/>
    <property type="match status" value="1"/>
</dbReference>
<feature type="transmembrane region" description="Helical" evidence="9">
    <location>
        <begin position="389"/>
        <end position="410"/>
    </location>
</feature>
<feature type="transmembrane region" description="Helical" evidence="9">
    <location>
        <begin position="454"/>
        <end position="473"/>
    </location>
</feature>
<dbReference type="InterPro" id="IPR003663">
    <property type="entry name" value="Sugar/inositol_transpt"/>
</dbReference>
<dbReference type="Gene3D" id="1.20.1250.20">
    <property type="entry name" value="MFS general substrate transporter like domains"/>
    <property type="match status" value="1"/>
</dbReference>
<feature type="transmembrane region" description="Helical" evidence="9">
    <location>
        <begin position="110"/>
        <end position="130"/>
    </location>
</feature>
<evidence type="ECO:0000313" key="11">
    <source>
        <dbReference type="EMBL" id="KAK1579935.1"/>
    </source>
</evidence>
<sequence length="563" mass="61310">METETETSITSHATDNANGMCDDSRYVMVQPVTGDADGRPNFGTRNPFPEPGLQRAKHGSERTMGRHITLWSAAFLATGGFLFGFDSGIITSTIALETFKTYFHDPADGVAAAIVSSFQGGAIVGTILNMICSDRLGRRNTVFLGALVSIVGSALQAGAGDLAALITGRFVGGVAVGVLTSTIPMYASELAEAGQRGKLSGLLQWMLSWGFLVAQWLGYGCSFVENDFSWRFPLAFQCVPGVVIATGIYFLEESPRWLVEKGRYAEARRSLDTLRTGVDEKLVEAEYAEIRHAVRAQSALREAEGGSLWRALVTRPSWRRRLLLGCGVQAFSPLSGVNVISYFGPRIYDLLGIGTQTSLMIIGINGALSIAYNTFGLWMLDRVGRVRPLIASAVGLAAALLVNAVQFQFLDRSNPDQLRSMVAMNFVFGFFFTPLGIISWVYPAEIFPLEIRALGNALTTFTNWTINLILVSFSPQALTAIGFRFFYVFVAFNLTAALCYYFFYPETSGRTLEQMDELFGDYVPMSEHSALGTVITGSDSQRGKVVGIYGSFAVHERVSSTSV</sequence>
<feature type="region of interest" description="Disordered" evidence="8">
    <location>
        <begin position="36"/>
        <end position="56"/>
    </location>
</feature>
<keyword evidence="4 9" id="KW-0812">Transmembrane</keyword>
<feature type="transmembrane region" description="Helical" evidence="9">
    <location>
        <begin position="422"/>
        <end position="442"/>
    </location>
</feature>
<feature type="domain" description="Major facilitator superfamily (MFS) profile" evidence="10">
    <location>
        <begin position="72"/>
        <end position="508"/>
    </location>
</feature>
<dbReference type="FunFam" id="1.20.1250.20:FF:000090">
    <property type="entry name" value="MFS sugar transporter, putative"/>
    <property type="match status" value="1"/>
</dbReference>
<dbReference type="InterPro" id="IPR005828">
    <property type="entry name" value="MFS_sugar_transport-like"/>
</dbReference>
<protein>
    <recommendedName>
        <fullName evidence="10">Major facilitator superfamily (MFS) profile domain-containing protein</fullName>
    </recommendedName>
</protein>
<feature type="transmembrane region" description="Helical" evidence="9">
    <location>
        <begin position="322"/>
        <end position="344"/>
    </location>
</feature>
<feature type="transmembrane region" description="Helical" evidence="9">
    <location>
        <begin position="199"/>
        <end position="218"/>
    </location>
</feature>
<keyword evidence="12" id="KW-1185">Reference proteome</keyword>
<dbReference type="GeneID" id="85448252"/>
<comment type="caution">
    <text evidence="11">The sequence shown here is derived from an EMBL/GenBank/DDBJ whole genome shotgun (WGS) entry which is preliminary data.</text>
</comment>
<evidence type="ECO:0000256" key="5">
    <source>
        <dbReference type="ARBA" id="ARBA00022989"/>
    </source>
</evidence>
<name>A0AAD8V054_9PEZI</name>
<dbReference type="GO" id="GO:0016020">
    <property type="term" value="C:membrane"/>
    <property type="evidence" value="ECO:0007669"/>
    <property type="project" value="UniProtKB-SubCell"/>
</dbReference>
<evidence type="ECO:0000256" key="8">
    <source>
        <dbReference type="SAM" id="MobiDB-lite"/>
    </source>
</evidence>
<dbReference type="PANTHER" id="PTHR48022:SF9">
    <property type="entry name" value="MAJOR FACILITATOR SUPERFAMILY (MFS) PROFILE DOMAIN-CONTAINING PROTEIN"/>
    <property type="match status" value="1"/>
</dbReference>
<proteinExistence type="inferred from homology"/>
<evidence type="ECO:0000256" key="3">
    <source>
        <dbReference type="ARBA" id="ARBA00022448"/>
    </source>
</evidence>
<feature type="transmembrane region" description="Helical" evidence="9">
    <location>
        <begin position="166"/>
        <end position="187"/>
    </location>
</feature>
<dbReference type="RefSeq" id="XP_060411013.1">
    <property type="nucleotide sequence ID" value="XM_060564012.1"/>
</dbReference>
<evidence type="ECO:0000256" key="4">
    <source>
        <dbReference type="ARBA" id="ARBA00022692"/>
    </source>
</evidence>
<dbReference type="GO" id="GO:0005351">
    <property type="term" value="F:carbohydrate:proton symporter activity"/>
    <property type="evidence" value="ECO:0007669"/>
    <property type="project" value="TreeGrafter"/>
</dbReference>
<accession>A0AAD8V054</accession>
<dbReference type="InterPro" id="IPR020846">
    <property type="entry name" value="MFS_dom"/>
</dbReference>
<keyword evidence="3 7" id="KW-0813">Transport</keyword>
<feature type="transmembrane region" description="Helical" evidence="9">
    <location>
        <begin position="359"/>
        <end position="380"/>
    </location>
</feature>
<feature type="transmembrane region" description="Helical" evidence="9">
    <location>
        <begin position="230"/>
        <end position="251"/>
    </location>
</feature>
<dbReference type="PANTHER" id="PTHR48022">
    <property type="entry name" value="PLASTIDIC GLUCOSE TRANSPORTER 4"/>
    <property type="match status" value="1"/>
</dbReference>
<dbReference type="Pfam" id="PF00083">
    <property type="entry name" value="Sugar_tr"/>
    <property type="match status" value="1"/>
</dbReference>
<dbReference type="PRINTS" id="PR00171">
    <property type="entry name" value="SUGRTRNSPORT"/>
</dbReference>
<gene>
    <name evidence="11" type="ORF">LY79DRAFT_672142</name>
</gene>
<dbReference type="InterPro" id="IPR050360">
    <property type="entry name" value="MFS_Sugar_Transporters"/>
</dbReference>
<evidence type="ECO:0000256" key="1">
    <source>
        <dbReference type="ARBA" id="ARBA00004141"/>
    </source>
</evidence>
<dbReference type="InterPro" id="IPR005829">
    <property type="entry name" value="Sugar_transporter_CS"/>
</dbReference>
<reference evidence="11" key="1">
    <citation type="submission" date="2021-06" db="EMBL/GenBank/DDBJ databases">
        <title>Comparative genomics, transcriptomics and evolutionary studies reveal genomic signatures of adaptation to plant cell wall in hemibiotrophic fungi.</title>
        <authorList>
            <consortium name="DOE Joint Genome Institute"/>
            <person name="Baroncelli R."/>
            <person name="Diaz J.F."/>
            <person name="Benocci T."/>
            <person name="Peng M."/>
            <person name="Battaglia E."/>
            <person name="Haridas S."/>
            <person name="Andreopoulos W."/>
            <person name="Labutti K."/>
            <person name="Pangilinan J."/>
            <person name="Floch G.L."/>
            <person name="Makela M.R."/>
            <person name="Henrissat B."/>
            <person name="Grigoriev I.V."/>
            <person name="Crouch J.A."/>
            <person name="De Vries R.P."/>
            <person name="Sukno S.A."/>
            <person name="Thon M.R."/>
        </authorList>
    </citation>
    <scope>NUCLEOTIDE SEQUENCE</scope>
    <source>
        <strain evidence="11">CBS 125086</strain>
    </source>
</reference>
<comment type="subcellular location">
    <subcellularLocation>
        <location evidence="1">Membrane</location>
        <topology evidence="1">Multi-pass membrane protein</topology>
    </subcellularLocation>
</comment>
<feature type="transmembrane region" description="Helical" evidence="9">
    <location>
        <begin position="142"/>
        <end position="160"/>
    </location>
</feature>